<gene>
    <name evidence="2" type="ORF">BOA8489_02575</name>
</gene>
<dbReference type="AlphaFoldDB" id="A0A238J3B0"/>
<evidence type="ECO:0000259" key="1">
    <source>
        <dbReference type="Pfam" id="PF02627"/>
    </source>
</evidence>
<reference evidence="2 3" key="1">
    <citation type="submission" date="2017-05" db="EMBL/GenBank/DDBJ databases">
        <authorList>
            <person name="Song R."/>
            <person name="Chenine A.L."/>
            <person name="Ruprecht R.M."/>
        </authorList>
    </citation>
    <scope>NUCLEOTIDE SEQUENCE [LARGE SCALE GENOMIC DNA]</scope>
    <source>
        <strain evidence="2 3">CECT 8489</strain>
    </source>
</reference>
<dbReference type="InterPro" id="IPR004675">
    <property type="entry name" value="AhpD_core"/>
</dbReference>
<name>A0A238J3B0_9RHOB</name>
<sequence>MDWKAELDETSAALAVFREDRPATGAGFTALHRAAMAKDGAMTLREKELVALGIGISKQCVDCIGFHVQGAAKAGASRDDIADTVSVAVLMGGGPAYMYGVRALEAYDQLIGGHPPPA</sequence>
<dbReference type="RefSeq" id="WP_176440295.1">
    <property type="nucleotide sequence ID" value="NZ_FXXQ01000008.1"/>
</dbReference>
<keyword evidence="3" id="KW-1185">Reference proteome</keyword>
<evidence type="ECO:0000313" key="3">
    <source>
        <dbReference type="Proteomes" id="UP000201838"/>
    </source>
</evidence>
<dbReference type="NCBIfam" id="TIGR00778">
    <property type="entry name" value="ahpD_dom"/>
    <property type="match status" value="1"/>
</dbReference>
<dbReference type="InterPro" id="IPR003779">
    <property type="entry name" value="CMD-like"/>
</dbReference>
<dbReference type="GO" id="GO:0051920">
    <property type="term" value="F:peroxiredoxin activity"/>
    <property type="evidence" value="ECO:0007669"/>
    <property type="project" value="InterPro"/>
</dbReference>
<evidence type="ECO:0000313" key="2">
    <source>
        <dbReference type="EMBL" id="SMX24450.1"/>
    </source>
</evidence>
<accession>A0A238J3B0</accession>
<dbReference type="PANTHER" id="PTHR33930:SF2">
    <property type="entry name" value="BLR3452 PROTEIN"/>
    <property type="match status" value="1"/>
</dbReference>
<dbReference type="Proteomes" id="UP000201838">
    <property type="component" value="Unassembled WGS sequence"/>
</dbReference>
<dbReference type="EMBL" id="FXXQ01000008">
    <property type="protein sequence ID" value="SMX24450.1"/>
    <property type="molecule type" value="Genomic_DNA"/>
</dbReference>
<dbReference type="PANTHER" id="PTHR33930">
    <property type="entry name" value="ALKYL HYDROPEROXIDE REDUCTASE AHPD"/>
    <property type="match status" value="1"/>
</dbReference>
<dbReference type="SUPFAM" id="SSF69118">
    <property type="entry name" value="AhpD-like"/>
    <property type="match status" value="1"/>
</dbReference>
<dbReference type="InterPro" id="IPR029032">
    <property type="entry name" value="AhpD-like"/>
</dbReference>
<dbReference type="Pfam" id="PF02627">
    <property type="entry name" value="CMD"/>
    <property type="match status" value="1"/>
</dbReference>
<organism evidence="2 3">
    <name type="scientific">Boseongicola aestuarii</name>
    <dbReference type="NCBI Taxonomy" id="1470561"/>
    <lineage>
        <taxon>Bacteria</taxon>
        <taxon>Pseudomonadati</taxon>
        <taxon>Pseudomonadota</taxon>
        <taxon>Alphaproteobacteria</taxon>
        <taxon>Rhodobacterales</taxon>
        <taxon>Paracoccaceae</taxon>
        <taxon>Boseongicola</taxon>
    </lineage>
</organism>
<proteinExistence type="predicted"/>
<protein>
    <submittedName>
        <fullName evidence="2">Carboxymuconolactone decarboxylase family protein</fullName>
    </submittedName>
</protein>
<dbReference type="Gene3D" id="1.20.1290.10">
    <property type="entry name" value="AhpD-like"/>
    <property type="match status" value="1"/>
</dbReference>
<feature type="domain" description="Carboxymuconolactone decarboxylase-like" evidence="1">
    <location>
        <begin position="22"/>
        <end position="105"/>
    </location>
</feature>